<name>W6Q812_PENRF</name>
<feature type="compositionally biased region" description="Polar residues" evidence="1">
    <location>
        <begin position="111"/>
        <end position="120"/>
    </location>
</feature>
<evidence type="ECO:0000313" key="3">
    <source>
        <dbReference type="Proteomes" id="UP000030686"/>
    </source>
</evidence>
<protein>
    <submittedName>
        <fullName evidence="2">Genomic scaffold, ProqFM164S02</fullName>
    </submittedName>
</protein>
<dbReference type="Proteomes" id="UP000030686">
    <property type="component" value="Unassembled WGS sequence"/>
</dbReference>
<feature type="region of interest" description="Disordered" evidence="1">
    <location>
        <begin position="158"/>
        <end position="225"/>
    </location>
</feature>
<accession>W6Q812</accession>
<feature type="compositionally biased region" description="Polar residues" evidence="1">
    <location>
        <begin position="63"/>
        <end position="84"/>
    </location>
</feature>
<sequence length="668" mass="74992">MCRVYDASLSHGKPSPLGEPTRPIRKRASSGKLNQVPVLAKKQHGSDGYLLQAENSHAAGVQGLQSSWKHKTPSASRINPQVRSQPIIDHNLSQVPKKSNTPDTEGHNGRTGKTGNESANNFRQVVGLFIHRNRSHTSQVLQPPVSQSTGPIATEAVTSVSTSLGSSRGSTLSPSAIKAESQDPPPLNATKRAAEPSTLPQKRRRHSYSTSHIPGRSQRIYPKRPPSLIKISRDMVNKTIQYLQTLSDHILISDTISPREYEEIIVRKEIETDAVPDSDSPPTQPEEKYRKCTAADKERLQVILERRGPNQLCQYSSENFERATRPTEKRASKPKAYLAINKSTGLSLFTWPTWSLQRQLDTGRMETSFPSAVKGNKILRKLSYIKQYGHLSIRMESLISSRFMFVIAVQLIFLHILDPRKHCLIIISSNLLKDNNMIYNLGTIKAQSQLPISMSAPTEEFLHILDPRKHCLVIMLSNLLKDNNMICDLGTIKAQSQLPISMSAPTTRESHTAATTKLTEPHRRGRLKVVTGPPKSLCLPHLCGLENIASVLIVRQESPWDTYRKVITYENAGKVTIATRRTRPSRMVAIRTYRKENARRLIYRFGRLENRNVLSLHECYMHEDLAFFLVDDLPLTLAHVAAFPSVYPSETELGSIICQVSQQVWTFI</sequence>
<dbReference type="OrthoDB" id="4062651at2759"/>
<feature type="compositionally biased region" description="Low complexity" evidence="1">
    <location>
        <begin position="158"/>
        <end position="175"/>
    </location>
</feature>
<evidence type="ECO:0000313" key="2">
    <source>
        <dbReference type="EMBL" id="CDM32848.1"/>
    </source>
</evidence>
<feature type="compositionally biased region" description="Polar residues" evidence="1">
    <location>
        <begin position="91"/>
        <end position="103"/>
    </location>
</feature>
<dbReference type="EMBL" id="HG792016">
    <property type="protein sequence ID" value="CDM32848.1"/>
    <property type="molecule type" value="Genomic_DNA"/>
</dbReference>
<organism evidence="2 3">
    <name type="scientific">Penicillium roqueforti (strain FM164)</name>
    <dbReference type="NCBI Taxonomy" id="1365484"/>
    <lineage>
        <taxon>Eukaryota</taxon>
        <taxon>Fungi</taxon>
        <taxon>Dikarya</taxon>
        <taxon>Ascomycota</taxon>
        <taxon>Pezizomycotina</taxon>
        <taxon>Eurotiomycetes</taxon>
        <taxon>Eurotiomycetidae</taxon>
        <taxon>Eurotiales</taxon>
        <taxon>Aspergillaceae</taxon>
        <taxon>Penicillium</taxon>
    </lineage>
</organism>
<feature type="region of interest" description="Disordered" evidence="1">
    <location>
        <begin position="1"/>
        <end position="30"/>
    </location>
</feature>
<keyword evidence="3" id="KW-1185">Reference proteome</keyword>
<evidence type="ECO:0000256" key="1">
    <source>
        <dbReference type="SAM" id="MobiDB-lite"/>
    </source>
</evidence>
<reference evidence="2" key="1">
    <citation type="journal article" date="2014" name="Nat. Commun.">
        <title>Multiple recent horizontal transfers of a large genomic region in cheese making fungi.</title>
        <authorList>
            <person name="Cheeseman K."/>
            <person name="Ropars J."/>
            <person name="Renault P."/>
            <person name="Dupont J."/>
            <person name="Gouzy J."/>
            <person name="Branca A."/>
            <person name="Abraham A.L."/>
            <person name="Ceppi M."/>
            <person name="Conseiller E."/>
            <person name="Debuchy R."/>
            <person name="Malagnac F."/>
            <person name="Goarin A."/>
            <person name="Silar P."/>
            <person name="Lacoste S."/>
            <person name="Sallet E."/>
            <person name="Bensimon A."/>
            <person name="Giraud T."/>
            <person name="Brygoo Y."/>
        </authorList>
    </citation>
    <scope>NUCLEOTIDE SEQUENCE [LARGE SCALE GENOMIC DNA]</scope>
    <source>
        <strain evidence="2">FM164</strain>
    </source>
</reference>
<feature type="region of interest" description="Disordered" evidence="1">
    <location>
        <begin position="62"/>
        <end position="120"/>
    </location>
</feature>
<dbReference type="AlphaFoldDB" id="W6Q812"/>
<gene>
    <name evidence="2" type="ORF">PROQFM164_S02g002999</name>
</gene>
<proteinExistence type="predicted"/>